<evidence type="ECO:0000256" key="1">
    <source>
        <dbReference type="ARBA" id="ARBA00004123"/>
    </source>
</evidence>
<evidence type="ECO:0000256" key="2">
    <source>
        <dbReference type="ARBA" id="ARBA00023242"/>
    </source>
</evidence>
<proteinExistence type="predicted"/>
<protein>
    <recommendedName>
        <fullName evidence="4">KANL2-like probable zinc-finger domain-containing protein</fullName>
    </recommendedName>
</protein>
<feature type="region of interest" description="Disordered" evidence="3">
    <location>
        <begin position="989"/>
        <end position="1031"/>
    </location>
</feature>
<feature type="region of interest" description="Disordered" evidence="3">
    <location>
        <begin position="223"/>
        <end position="263"/>
    </location>
</feature>
<organism evidence="5 6">
    <name type="scientific">Periplaneta americana</name>
    <name type="common">American cockroach</name>
    <name type="synonym">Blatta americana</name>
    <dbReference type="NCBI Taxonomy" id="6978"/>
    <lineage>
        <taxon>Eukaryota</taxon>
        <taxon>Metazoa</taxon>
        <taxon>Ecdysozoa</taxon>
        <taxon>Arthropoda</taxon>
        <taxon>Hexapoda</taxon>
        <taxon>Insecta</taxon>
        <taxon>Pterygota</taxon>
        <taxon>Neoptera</taxon>
        <taxon>Polyneoptera</taxon>
        <taxon>Dictyoptera</taxon>
        <taxon>Blattodea</taxon>
        <taxon>Blattoidea</taxon>
        <taxon>Blattidae</taxon>
        <taxon>Blattinae</taxon>
        <taxon>Periplaneta</taxon>
    </lineage>
</organism>
<evidence type="ECO:0000259" key="4">
    <source>
        <dbReference type="Pfam" id="PF13891"/>
    </source>
</evidence>
<keyword evidence="2" id="KW-0539">Nucleus</keyword>
<accession>A0ABQ8TRJ1</accession>
<feature type="compositionally biased region" description="Basic residues" evidence="3">
    <location>
        <begin position="578"/>
        <end position="589"/>
    </location>
</feature>
<feature type="domain" description="KANL2-like probable zinc-finger" evidence="4">
    <location>
        <begin position="484"/>
        <end position="548"/>
    </location>
</feature>
<evidence type="ECO:0000313" key="5">
    <source>
        <dbReference type="EMBL" id="KAJ4448657.1"/>
    </source>
</evidence>
<feature type="compositionally biased region" description="Low complexity" evidence="3">
    <location>
        <begin position="238"/>
        <end position="261"/>
    </location>
</feature>
<feature type="region of interest" description="Disordered" evidence="3">
    <location>
        <begin position="29"/>
        <end position="52"/>
    </location>
</feature>
<feature type="region of interest" description="Disordered" evidence="3">
    <location>
        <begin position="559"/>
        <end position="604"/>
    </location>
</feature>
<gene>
    <name evidence="5" type="ORF">ANN_00047</name>
</gene>
<dbReference type="PANTHER" id="PTHR16198:SF2">
    <property type="entry name" value="INO80 COMPLEX SUBUNIT D"/>
    <property type="match status" value="1"/>
</dbReference>
<name>A0ABQ8TRJ1_PERAM</name>
<comment type="caution">
    <text evidence="5">The sequence shown here is derived from an EMBL/GenBank/DDBJ whole genome shotgun (WGS) entry which is preliminary data.</text>
</comment>
<sequence>LLKALYVSDRYCNGHVQVAPGMAAKKECKSKKGKMVPNKDDLPSPTSPSMDGRLKFSDRLKALLNSGTSSTGSVTTAGVASVKEESVDQPDDPYAFSEPEPQVLRLYQNPNPNHTYSRRCVALSSKTRQASASPKSGTVSGIKVVSSPTASGNDGNTGKLYPALSASLGQLFPSNSPSLDASTSPQLQQPKNIVVSGENKVSDDESSKTMNRLQAKIARNKVIGKHRKVRTSSQSPDLSPKATPLAATTKTSSSSRSLWPPQRERSLLEEQLLGLKPEVLVKKEAPSPTSLASRHGITYRPQMVNHSSQAVMASIPSKRRRSKVISRRNEVPRHEALQRIHLVQQTLRDYRQDLYPLGVEVSDSEESDGEESAVYQRHWFSAWLETDLACVDGQREREGRLGQMRAELRRRLNQTWRGMPLPSLGPPGKSPYSNALVEALLDSARRQPSQSALFLRSSQQGRGCHSQMRHNRSKVTMLVKRVCSYRKGEADACSSVALPCTQHCVRHIMYNVDQLLFEHCTAKFSDNTQCCVPVFDICHELPLCLEHARKRDNYDRMCAETKPKKVRKKAKPSAMTRPSKRGKKKRRVQRPPEPPPSGTTAAPLDVLADQEEPCEFESWKVMPGRGRGVELYSQIPKANAWIFNKSGLSTSEWVTCLKMNANLAAVRGVPGRSLDGSRCRHGCPETETLAHVQVEEEVFCLATNGSSRRIDIIAYSHTTKKGYIIDPTIRIETGSSQPEDVNQEKINIYLPTVDYFKAKDQLEDIEVIGLLIGARGVIPKFFESFRKTFELPQTLTADIITSVLKRSCQILKMSVGPSSPAESVEPYPKEEVAERLITDQDMQQDSVKDEHQSMDHHQQQQVEVEVEEEVLAMAEELPLDTAELANHASRLLEEHDLTNVLNQIPADAFNDLFTGQIDKSAVAAHAYQEGDHNIRFKDTDILSTTTHFFPRLHREAIEIHKHNNNFNRKEEGVKLNKCWYPVLNRTDKKPLQQKDGTQNGSSEQSGADRSVNRPRPASRTINTPAQPDTGSNLQTAKLAITVSCLDFSSIASLLRIRSLYFCPSSPPYVVANQLRPFSAYPLEISSAPSLGRRNPKQTQDQLPQVRREESCDLGYHSTEDVCRKDKNGEYEPTREETEELERALEAVDKDVKSLEKLSQTQGLLVDTLMDEHALVQTLAQLPADVPSVVPTVPGIVPVFATYHHHNGYVVNMPHAAAGMAPITHPMLEAQGISIQTQTDMPS</sequence>
<feature type="compositionally biased region" description="Polar residues" evidence="3">
    <location>
        <begin position="994"/>
        <end position="1007"/>
    </location>
</feature>
<dbReference type="Proteomes" id="UP001148838">
    <property type="component" value="Unassembled WGS sequence"/>
</dbReference>
<feature type="region of interest" description="Disordered" evidence="3">
    <location>
        <begin position="1085"/>
        <end position="1108"/>
    </location>
</feature>
<dbReference type="EMBL" id="JAJSOF020000003">
    <property type="protein sequence ID" value="KAJ4448657.1"/>
    <property type="molecule type" value="Genomic_DNA"/>
</dbReference>
<evidence type="ECO:0000256" key="3">
    <source>
        <dbReference type="SAM" id="MobiDB-lite"/>
    </source>
</evidence>
<reference evidence="5 6" key="1">
    <citation type="journal article" date="2022" name="Allergy">
        <title>Genome assembly and annotation of Periplaneta americana reveal a comprehensive cockroach allergen profile.</title>
        <authorList>
            <person name="Wang L."/>
            <person name="Xiong Q."/>
            <person name="Saelim N."/>
            <person name="Wang L."/>
            <person name="Nong W."/>
            <person name="Wan A.T."/>
            <person name="Shi M."/>
            <person name="Liu X."/>
            <person name="Cao Q."/>
            <person name="Hui J.H.L."/>
            <person name="Sookrung N."/>
            <person name="Leung T.F."/>
            <person name="Tungtrongchitr A."/>
            <person name="Tsui S.K.W."/>
        </authorList>
    </citation>
    <scope>NUCLEOTIDE SEQUENCE [LARGE SCALE GENOMIC DNA]</scope>
    <source>
        <strain evidence="5">PWHHKU_190912</strain>
    </source>
</reference>
<comment type="subcellular location">
    <subcellularLocation>
        <location evidence="1">Nucleus</location>
    </subcellularLocation>
</comment>
<dbReference type="Pfam" id="PF13891">
    <property type="entry name" value="zf-C3HC3H_KANSL2"/>
    <property type="match status" value="1"/>
</dbReference>
<feature type="compositionally biased region" description="Polar residues" evidence="3">
    <location>
        <begin position="1019"/>
        <end position="1031"/>
    </location>
</feature>
<keyword evidence="6" id="KW-1185">Reference proteome</keyword>
<dbReference type="PANTHER" id="PTHR16198">
    <property type="match status" value="1"/>
</dbReference>
<feature type="non-terminal residue" evidence="5">
    <location>
        <position position="1"/>
    </location>
</feature>
<dbReference type="InterPro" id="IPR025927">
    <property type="entry name" value="Znf_KANL2-like"/>
</dbReference>
<evidence type="ECO:0000313" key="6">
    <source>
        <dbReference type="Proteomes" id="UP001148838"/>
    </source>
</evidence>